<dbReference type="GO" id="GO:0001558">
    <property type="term" value="P:regulation of cell growth"/>
    <property type="evidence" value="ECO:0007669"/>
    <property type="project" value="EnsemblFungi"/>
</dbReference>
<dbReference type="KEGG" id="ncs:NCAS_0B05330"/>
<dbReference type="Pfam" id="PF16979">
    <property type="entry name" value="SIN1_PH"/>
    <property type="match status" value="1"/>
</dbReference>
<organism evidence="6 7">
    <name type="scientific">Naumovozyma castellii</name>
    <name type="common">Yeast</name>
    <name type="synonym">Saccharomyces castellii</name>
    <dbReference type="NCBI Taxonomy" id="27288"/>
    <lineage>
        <taxon>Eukaryota</taxon>
        <taxon>Fungi</taxon>
        <taxon>Dikarya</taxon>
        <taxon>Ascomycota</taxon>
        <taxon>Saccharomycotina</taxon>
        <taxon>Saccharomycetes</taxon>
        <taxon>Saccharomycetales</taxon>
        <taxon>Saccharomycetaceae</taxon>
        <taxon>Naumovozyma</taxon>
    </lineage>
</organism>
<evidence type="ECO:0000313" key="6">
    <source>
        <dbReference type="EMBL" id="CCC68617.1"/>
    </source>
</evidence>
<dbReference type="FunCoup" id="G0V9K1">
    <property type="interactions" value="286"/>
</dbReference>
<evidence type="ECO:0000256" key="1">
    <source>
        <dbReference type="ARBA" id="ARBA00009407"/>
    </source>
</evidence>
<dbReference type="InterPro" id="IPR056385">
    <property type="entry name" value="UBL_AVO1/Sin1"/>
</dbReference>
<dbReference type="InterPro" id="IPR031313">
    <property type="entry name" value="Sin1_PH_dom"/>
</dbReference>
<dbReference type="RefSeq" id="XP_003674989.1">
    <property type="nucleotide sequence ID" value="XM_003674941.1"/>
</dbReference>
<dbReference type="GO" id="GO:0031932">
    <property type="term" value="C:TORC2 complex"/>
    <property type="evidence" value="ECO:0007669"/>
    <property type="project" value="EnsemblFungi"/>
</dbReference>
<dbReference type="OMA" id="HWHENVK"/>
<evidence type="ECO:0000259" key="3">
    <source>
        <dbReference type="Pfam" id="PF16978"/>
    </source>
</evidence>
<evidence type="ECO:0000256" key="2">
    <source>
        <dbReference type="SAM" id="MobiDB-lite"/>
    </source>
</evidence>
<feature type="region of interest" description="Disordered" evidence="2">
    <location>
        <begin position="209"/>
        <end position="252"/>
    </location>
</feature>
<feature type="region of interest" description="Disordered" evidence="2">
    <location>
        <begin position="508"/>
        <end position="609"/>
    </location>
</feature>
<dbReference type="Proteomes" id="UP000001640">
    <property type="component" value="Chromosome 2"/>
</dbReference>
<feature type="compositionally biased region" description="Low complexity" evidence="2">
    <location>
        <begin position="589"/>
        <end position="598"/>
    </location>
</feature>
<feature type="domain" description="AVO1/Sin1 ubiquitin-like" evidence="5">
    <location>
        <begin position="832"/>
        <end position="921"/>
    </location>
</feature>
<dbReference type="HOGENOM" id="CLU_008055_0_0_1"/>
<evidence type="ECO:0000259" key="4">
    <source>
        <dbReference type="Pfam" id="PF16979"/>
    </source>
</evidence>
<dbReference type="InterPro" id="IPR011993">
    <property type="entry name" value="PH-like_dom_sf"/>
</dbReference>
<feature type="domain" description="SIN1-type PH" evidence="4">
    <location>
        <begin position="1050"/>
        <end position="1153"/>
    </location>
</feature>
<dbReference type="Pfam" id="PF16978">
    <property type="entry name" value="CRIM"/>
    <property type="match status" value="1"/>
</dbReference>
<dbReference type="PANTHER" id="PTHR13335:SF1">
    <property type="entry name" value="TARGET OF RAPAMYCIN COMPLEX 2 SUBUNIT MAPKAP1"/>
    <property type="match status" value="1"/>
</dbReference>
<dbReference type="AlphaFoldDB" id="G0V9K1"/>
<feature type="compositionally biased region" description="Low complexity" evidence="2">
    <location>
        <begin position="321"/>
        <end position="331"/>
    </location>
</feature>
<dbReference type="eggNOG" id="KOG3739">
    <property type="taxonomic scope" value="Eukaryota"/>
</dbReference>
<dbReference type="GO" id="GO:0005546">
    <property type="term" value="F:phosphatidylinositol-4,5-bisphosphate binding"/>
    <property type="evidence" value="ECO:0007669"/>
    <property type="project" value="EnsemblFungi"/>
</dbReference>
<dbReference type="Gene3D" id="2.30.29.30">
    <property type="entry name" value="Pleckstrin-homology domain (PH domain)/Phosphotyrosine-binding domain (PTB)"/>
    <property type="match status" value="1"/>
</dbReference>
<reference evidence="6 7" key="1">
    <citation type="journal article" date="2011" name="Proc. Natl. Acad. Sci. U.S.A.">
        <title>Evolutionary erosion of yeast sex chromosomes by mating-type switching accidents.</title>
        <authorList>
            <person name="Gordon J.L."/>
            <person name="Armisen D."/>
            <person name="Proux-Wera E."/>
            <person name="Oheigeartaigh S.S."/>
            <person name="Byrne K.P."/>
            <person name="Wolfe K.H."/>
        </authorList>
    </citation>
    <scope>NUCLEOTIDE SEQUENCE [LARGE SCALE GENOMIC DNA]</scope>
    <source>
        <strain evidence="7">ATCC 76901 / BCRC 22586 / CBS 4309 / NBRC 1992 / NRRL Y-12630</strain>
    </source>
</reference>
<gene>
    <name evidence="6" type="primary">NCAS0B05330</name>
    <name evidence="6" type="ordered locus">NCAS_0B05330</name>
</gene>
<feature type="region of interest" description="Disordered" evidence="2">
    <location>
        <begin position="288"/>
        <end position="365"/>
    </location>
</feature>
<protein>
    <submittedName>
        <fullName evidence="6">Uncharacterized protein</fullName>
    </submittedName>
</protein>
<dbReference type="GeneID" id="96902175"/>
<keyword evidence="7" id="KW-1185">Reference proteome</keyword>
<reference key="2">
    <citation type="submission" date="2011-08" db="EMBL/GenBank/DDBJ databases">
        <title>Genome sequence of Naumovozyma castellii.</title>
        <authorList>
            <person name="Gordon J.L."/>
            <person name="Armisen D."/>
            <person name="Proux-Wera E."/>
            <person name="OhEigeartaigh S.S."/>
            <person name="Byrne K.P."/>
            <person name="Wolfe K.H."/>
        </authorList>
    </citation>
    <scope>NUCLEOTIDE SEQUENCE</scope>
    <source>
        <strain>Type strain:CBS 4309</strain>
    </source>
</reference>
<feature type="compositionally biased region" description="Low complexity" evidence="2">
    <location>
        <begin position="537"/>
        <end position="563"/>
    </location>
</feature>
<dbReference type="GO" id="GO:0030950">
    <property type="term" value="P:establishment or maintenance of actin cytoskeleton polarity"/>
    <property type="evidence" value="ECO:0007669"/>
    <property type="project" value="EnsemblFungi"/>
</dbReference>
<evidence type="ECO:0000259" key="5">
    <source>
        <dbReference type="Pfam" id="PF23164"/>
    </source>
</evidence>
<accession>G0V9K1</accession>
<dbReference type="InParanoid" id="G0V9K1"/>
<dbReference type="Pfam" id="PF23164">
    <property type="entry name" value="UBL_AVO1"/>
    <property type="match status" value="1"/>
</dbReference>
<dbReference type="PANTHER" id="PTHR13335">
    <property type="entry name" value="TARGET OF RAPAMYCIN COMPLEX 2 SUBUNIT MAPKAP1"/>
    <property type="match status" value="1"/>
</dbReference>
<dbReference type="InterPro" id="IPR031567">
    <property type="entry name" value="CRIM_dom"/>
</dbReference>
<feature type="domain" description="CRIM" evidence="3">
    <location>
        <begin position="623"/>
        <end position="771"/>
    </location>
</feature>
<dbReference type="EMBL" id="HE576753">
    <property type="protein sequence ID" value="CCC68617.1"/>
    <property type="molecule type" value="Genomic_DNA"/>
</dbReference>
<name>G0V9K1_NAUCA</name>
<dbReference type="GO" id="GO:0060090">
    <property type="term" value="F:molecular adaptor activity"/>
    <property type="evidence" value="ECO:0007669"/>
    <property type="project" value="EnsemblFungi"/>
</dbReference>
<sequence length="1160" mass="130807">MDETTSINKLRAQFLKICPEKDQMRRIIHPYMTMTEHDQSTLPKDMDPKIKEFYIDTDGVNMIPLLESPPLSKNFMDSYNSSINKSRSTRNVESNIVSNGRTYSYLEDNGEHDNGKIAEVDEDEETDNNDIDNGEYTFTNRNYRKDGQEAILENSFGNEHSLLPGKETSGSVKLNTDPIFSADSDSDTLSSVKKLNRRSSIPFVRMFKSRRGTTDSAKRNENEHKTTIGQQRKGEALRTPHTKKSNRYDMNFDFDENLEEEEDDEDEGEDGGDSLFFQLDKNDRITSAGSLNANSEEKPEGTTIAGNVSRLKSHFPTILESSKNTSSKSNSFAGGKNEFMEASNSTTGTGTHKEYGSTEDHRTNKHDSIDDDISDLESYINGHDLDGLNLDTLTTNTEKGSFSKHNSDNEMGDIREGNRLTAQATGELTDSSYGKSLLESEFSGDDDLDEGTSTMGTTSLSMDSEMEINTIPSNSIPMALGSYGIYPGDDDSQLRNVFDKAVLNIKRTKNQRSREKRSSSVSLRDSAGRALTSKKYSYNPSVSSRQQSSMHKSHSKISTSSASVDPYKSSRHLDAKSRRIPSNLKYEHSVSGVTSSNHSSRRNSKDGFSVEKLTEIPSVKEGNSQLSELFNRKKQSDGITTDVLEYFSFVSGTKVPKYDALDLDVYIQASKKYKRNPLKMKVRKSAKIFEVIGFILYTYCSEFKPSELEKDSFAVSILVNPNNFSLNIVDEDGEPFEDNFGKLERKRLMESISDNEVVLCKVNDNDEKKNQLETPIPYDLNGQIIEPTHSNTLSANISDSDSIEGNLNQLSFYKPIIGTSTDDLLNKSNSSKIIGIKVFLYPNLNPKYNFTIINVLVTSSINDILIKYCKMKKIPPNDYCLKIPDKKYILDLNDTILRLDGNYNVEIVSKKDARALHFEKMKPDIKKPNLPTIQSNDLTPLTLETAGSYLKADNTGLNECVLEEPAKDTKLPKSSIKSRKLSAKHKLGLTKQSSYSSNSSFMGTANGSFFKTKNSSKSSIHSNPGLAQNPLDHLTDNSTGNNYQDLFTGAYHKYKVWRKQQMSFINKHERTLAIDGDYIYIAPPEWRMHWHENIKTKSLHISQVVLVKKSSRVPEQFKIFVRRSNDDIKRYYFEAVSPEECTEIVTRLQNLLNAYKMNHK</sequence>
<dbReference type="GO" id="GO:0005886">
    <property type="term" value="C:plasma membrane"/>
    <property type="evidence" value="ECO:0007669"/>
    <property type="project" value="EnsemblFungi"/>
</dbReference>
<dbReference type="OrthoDB" id="241990at2759"/>
<comment type="similarity">
    <text evidence="1">Belongs to the SIN1 family.</text>
</comment>
<dbReference type="FunFam" id="2.30.29.30:FF:000442">
    <property type="entry name" value="Target of rapamycin complex 2 subunit AVO1"/>
    <property type="match status" value="1"/>
</dbReference>
<proteinExistence type="inferred from homology"/>
<feature type="compositionally biased region" description="Basic and acidic residues" evidence="2">
    <location>
        <begin position="351"/>
        <end position="365"/>
    </location>
</feature>
<feature type="compositionally biased region" description="Basic and acidic residues" evidence="2">
    <location>
        <begin position="212"/>
        <end position="238"/>
    </location>
</feature>
<evidence type="ECO:0000313" key="7">
    <source>
        <dbReference type="Proteomes" id="UP000001640"/>
    </source>
</evidence>
<dbReference type="InterPro" id="IPR008828">
    <property type="entry name" value="Sin1/Avo1"/>
</dbReference>
<dbReference type="GO" id="GO:0038203">
    <property type="term" value="P:TORC2 signaling"/>
    <property type="evidence" value="ECO:0007669"/>
    <property type="project" value="TreeGrafter"/>
</dbReference>
<dbReference type="STRING" id="1064592.G0V9K1"/>
<dbReference type="GO" id="GO:0005737">
    <property type="term" value="C:cytoplasm"/>
    <property type="evidence" value="ECO:0007669"/>
    <property type="project" value="EnsemblFungi"/>
</dbReference>